<comment type="subunit">
    <text evidence="10">Heterotrimer of RecB, RecC and RecD. All subunits contribute to DNA-binding.</text>
</comment>
<dbReference type="InterPro" id="IPR011335">
    <property type="entry name" value="Restrct_endonuc-II-like"/>
</dbReference>
<keyword evidence="5 10" id="KW-0347">Helicase</keyword>
<keyword evidence="7 10" id="KW-0067">ATP-binding</keyword>
<dbReference type="OrthoDB" id="9762834at2"/>
<feature type="region of interest" description="Disordered" evidence="11">
    <location>
        <begin position="668"/>
        <end position="690"/>
    </location>
</feature>
<proteinExistence type="inferred from homology"/>
<evidence type="ECO:0000256" key="10">
    <source>
        <dbReference type="HAMAP-Rule" id="MF_01486"/>
    </source>
</evidence>
<evidence type="ECO:0000256" key="3">
    <source>
        <dbReference type="ARBA" id="ARBA00022763"/>
    </source>
</evidence>
<evidence type="ECO:0000256" key="9">
    <source>
        <dbReference type="ARBA" id="ARBA00023204"/>
    </source>
</evidence>
<dbReference type="Gene3D" id="1.10.10.160">
    <property type="match status" value="1"/>
</dbReference>
<dbReference type="GO" id="GO:0009338">
    <property type="term" value="C:exodeoxyribonuclease V complex"/>
    <property type="evidence" value="ECO:0007669"/>
    <property type="project" value="InterPro"/>
</dbReference>
<evidence type="ECO:0000256" key="4">
    <source>
        <dbReference type="ARBA" id="ARBA00022801"/>
    </source>
</evidence>
<evidence type="ECO:0000313" key="13">
    <source>
        <dbReference type="EMBL" id="RNL75500.1"/>
    </source>
</evidence>
<keyword evidence="2 10" id="KW-0547">Nucleotide-binding</keyword>
<evidence type="ECO:0000256" key="6">
    <source>
        <dbReference type="ARBA" id="ARBA00022839"/>
    </source>
</evidence>
<dbReference type="InterPro" id="IPR013986">
    <property type="entry name" value="DExx_box_DNA_helicase_dom_sf"/>
</dbReference>
<dbReference type="InterPro" id="IPR006697">
    <property type="entry name" value="RecC"/>
</dbReference>
<comment type="miscellaneous">
    <text evidence="10">In the RecBCD complex, RecB has a slow 3'-5' helicase, an exonuclease activity and loads RecA onto ssDNA, RecD has a fast 5'-3' helicase activity, while RecC stimulates the ATPase and processivity of the RecB helicase and contributes to recognition of the Chi site.</text>
</comment>
<keyword evidence="1 10" id="KW-0540">Nuclease</keyword>
<evidence type="ECO:0000313" key="14">
    <source>
        <dbReference type="Proteomes" id="UP000277094"/>
    </source>
</evidence>
<evidence type="ECO:0000256" key="5">
    <source>
        <dbReference type="ARBA" id="ARBA00022806"/>
    </source>
</evidence>
<keyword evidence="9 10" id="KW-0234">DNA repair</keyword>
<feature type="domain" description="RecC C-terminal" evidence="12">
    <location>
        <begin position="804"/>
        <end position="1028"/>
    </location>
</feature>
<keyword evidence="14" id="KW-1185">Reference proteome</keyword>
<dbReference type="Gene3D" id="3.40.50.10930">
    <property type="match status" value="1"/>
</dbReference>
<dbReference type="EMBL" id="RJSG01000006">
    <property type="protein sequence ID" value="RNL75500.1"/>
    <property type="molecule type" value="Genomic_DNA"/>
</dbReference>
<evidence type="ECO:0000256" key="1">
    <source>
        <dbReference type="ARBA" id="ARBA00022722"/>
    </source>
</evidence>
<sequence length="1096" mass="117895">MTLHLHHADSTDVLAGALAQVLAQPLADPFAQEVVVVPAKGVERWLAQRLSHRLGAGSGQDGVCAGVRFLSPRSLVALLTGTERTDPWDPDRLVWPLLEVIDASLDEDWCATLARHLGREETGVEAELREGRRYSVARRLAGLFTGYAAQRPALVTAWREGRDEDGIGHRLDDDLLWQPQLWRGLLDRVDAPPPDVRHAATLEKLHAGGDDLDLPGRLSLFGHTRLPETEIELLAALGDHRDVHLWLPQVSASLADDLTEAVAGGRVPRSADGTAHLVGHPLLASLGRDARELQRSLAGVGVTEAIVEPSHAPERSGLLGWLQHDLRANAVAPADLASARTHDHGDRSVQVHACHGPARQVDVLREVLVGLLADDPTLEPRDILVMCPDVETFAPLIEAGFGLGEVSEGSHPAHRLRVRLADRGLQSTNALLAVAGHLVDLVGGRATASQVLDLLADDAVRRRFGFDDDDLAQLTRWVADSEVRWGLTREHRTDFGLGALEQNTWRAGLDRVLVGVAMAEEQVLLGRTLPLDDVGSGSIDLAGRFAEAVDRVQRAVEDLQQARYAGAWVSALSAGVQSLTAVDRDDAWQVVQLERELASIGNGADGQPVQLRVADVRALLTQRLAGRPTRANFRTGTLTVCTMVPMRSVPHRVVCLLGLDDGVFPRTTTADGDDVLARDPLTGERDPRSEDRQLLLDAVLAATETLVITYSGASEHTGQPRPPAVPVGELLDALDRTSAAPVRDRVLITHPLQPFDPRNLVPGELGTPGPFSFDAAARAGALAARHPLPVPPFLGAPVPTEPEADVTLAELLDFYRNPARALLRRLDIATAYDADEIRDAIPIDLDSLETWSVGDRIVSSLLTGADPQACIDAELTRGSLPPGDLAPERLTEILRNAEEVLNSSAPVRVGDPRSLDVVVDLGGGRRLVGAVPGIYGDAVVRLTYSSLRAKPALGLWLDLLAAQAALPDEQLTGHAFGKGSARKRGQASMGPVSAEFARDHLRRLVEIRDRGLTELAPLPLATGRAWAVGREQSLNKASWQAKDAWAASDSSPVPGENEDVAFVRLLGTRAPVEALVGLESIATAVWGPLLQYERGW</sequence>
<dbReference type="SUPFAM" id="SSF52980">
    <property type="entry name" value="Restriction endonuclease-like"/>
    <property type="match status" value="1"/>
</dbReference>
<dbReference type="GO" id="GO:0005524">
    <property type="term" value="F:ATP binding"/>
    <property type="evidence" value="ECO:0007669"/>
    <property type="project" value="UniProtKB-UniRule"/>
</dbReference>
<dbReference type="GO" id="GO:0003678">
    <property type="term" value="F:DNA helicase activity"/>
    <property type="evidence" value="ECO:0007669"/>
    <property type="project" value="UniProtKB-UniRule"/>
</dbReference>
<keyword evidence="4 10" id="KW-0378">Hydrolase</keyword>
<dbReference type="PANTHER" id="PTHR30591">
    <property type="entry name" value="RECBCD ENZYME SUBUNIT RECC"/>
    <property type="match status" value="1"/>
</dbReference>
<dbReference type="Pfam" id="PF04257">
    <property type="entry name" value="Exonuc_V_gamma"/>
    <property type="match status" value="1"/>
</dbReference>
<dbReference type="PIRSF" id="PIRSF000980">
    <property type="entry name" value="RecC"/>
    <property type="match status" value="1"/>
</dbReference>
<evidence type="ECO:0000259" key="12">
    <source>
        <dbReference type="Pfam" id="PF17946"/>
    </source>
</evidence>
<comment type="similarity">
    <text evidence="10">Belongs to the RecC family.</text>
</comment>
<dbReference type="AlphaFoldDB" id="A0A3N0DIJ5"/>
<dbReference type="PANTHER" id="PTHR30591:SF1">
    <property type="entry name" value="RECBCD ENZYME SUBUNIT RECC"/>
    <property type="match status" value="1"/>
</dbReference>
<keyword evidence="3 10" id="KW-0227">DNA damage</keyword>
<evidence type="ECO:0000256" key="2">
    <source>
        <dbReference type="ARBA" id="ARBA00022741"/>
    </source>
</evidence>
<evidence type="ECO:0000256" key="8">
    <source>
        <dbReference type="ARBA" id="ARBA00023125"/>
    </source>
</evidence>
<dbReference type="Pfam" id="PF17946">
    <property type="entry name" value="RecC_C"/>
    <property type="match status" value="1"/>
</dbReference>
<dbReference type="HAMAP" id="MF_01486">
    <property type="entry name" value="RecC"/>
    <property type="match status" value="1"/>
</dbReference>
<dbReference type="NCBIfam" id="TIGR01450">
    <property type="entry name" value="recC"/>
    <property type="match status" value="1"/>
</dbReference>
<keyword evidence="6 10" id="KW-0269">Exonuclease</keyword>
<protein>
    <recommendedName>
        <fullName evidence="10">RecBCD enzyme subunit RecC</fullName>
    </recommendedName>
    <alternativeName>
        <fullName evidence="10">Exonuclease V subunit RecC</fullName>
        <shortName evidence="10">ExoV subunit RecC</shortName>
    </alternativeName>
    <alternativeName>
        <fullName evidence="10">Helicase/nuclease RecBCD subunit RecC</fullName>
    </alternativeName>
</protein>
<comment type="caution">
    <text evidence="13">The sequence shown here is derived from an EMBL/GenBank/DDBJ whole genome shotgun (WGS) entry which is preliminary data.</text>
</comment>
<dbReference type="InterPro" id="IPR027417">
    <property type="entry name" value="P-loop_NTPase"/>
</dbReference>
<organism evidence="13 14">
    <name type="scientific">Nocardioides marmorisolisilvae</name>
    <dbReference type="NCBI Taxonomy" id="1542737"/>
    <lineage>
        <taxon>Bacteria</taxon>
        <taxon>Bacillati</taxon>
        <taxon>Actinomycetota</taxon>
        <taxon>Actinomycetes</taxon>
        <taxon>Propionibacteriales</taxon>
        <taxon>Nocardioidaceae</taxon>
        <taxon>Nocardioides</taxon>
    </lineage>
</organism>
<evidence type="ECO:0000256" key="11">
    <source>
        <dbReference type="SAM" id="MobiDB-lite"/>
    </source>
</evidence>
<feature type="compositionally biased region" description="Basic and acidic residues" evidence="11">
    <location>
        <begin position="675"/>
        <end position="690"/>
    </location>
</feature>
<name>A0A3N0DIJ5_9ACTN</name>
<dbReference type="GO" id="GO:0008854">
    <property type="term" value="F:exodeoxyribonuclease V activity"/>
    <property type="evidence" value="ECO:0007669"/>
    <property type="project" value="InterPro"/>
</dbReference>
<dbReference type="GO" id="GO:0000724">
    <property type="term" value="P:double-strand break repair via homologous recombination"/>
    <property type="evidence" value="ECO:0007669"/>
    <property type="project" value="UniProtKB-UniRule"/>
</dbReference>
<accession>A0A3N0DIJ5</accession>
<reference evidence="13 14" key="1">
    <citation type="submission" date="2018-11" db="EMBL/GenBank/DDBJ databases">
        <authorList>
            <person name="Li F."/>
        </authorList>
    </citation>
    <scope>NUCLEOTIDE SEQUENCE [LARGE SCALE GENOMIC DNA]</scope>
    <source>
        <strain evidence="13 14">KIS18-7</strain>
    </source>
</reference>
<keyword evidence="8 10" id="KW-0238">DNA-binding</keyword>
<dbReference type="InterPro" id="IPR041500">
    <property type="entry name" value="RecC_C"/>
</dbReference>
<comment type="function">
    <text evidence="10">A helicase/nuclease that prepares dsDNA breaks (DSB) for recombinational DNA repair. Binds to DSBs and unwinds DNA via a highly rapid and processive ATP-dependent bidirectional helicase activity. Unwinds dsDNA until it encounters a Chi (crossover hotspot instigator) sequence from the 3' direction. Cuts ssDNA a few nucleotides 3' to the Chi site. The properties and activities of the enzyme are changed at Chi. The Chi-altered holoenzyme produces a long 3'-ssDNA overhang and facilitates RecA-binding to the ssDNA for homologous DNA recombination and repair. Holoenzyme degrades any linearized DNA that is unable to undergo homologous recombination. In the holoenzyme this subunit recognizes the wild-type Chi sequence, and when added to isolated RecB increases its ATP-dependent helicase processivity.</text>
</comment>
<dbReference type="Proteomes" id="UP000277094">
    <property type="component" value="Unassembled WGS sequence"/>
</dbReference>
<dbReference type="Gene3D" id="3.40.50.300">
    <property type="entry name" value="P-loop containing nucleotide triphosphate hydrolases"/>
    <property type="match status" value="2"/>
</dbReference>
<dbReference type="SUPFAM" id="SSF52540">
    <property type="entry name" value="P-loop containing nucleoside triphosphate hydrolases"/>
    <property type="match status" value="2"/>
</dbReference>
<gene>
    <name evidence="10 13" type="primary">recC</name>
    <name evidence="13" type="ORF">EFL95_19030</name>
</gene>
<dbReference type="RefSeq" id="WP_123235688.1">
    <property type="nucleotide sequence ID" value="NZ_RJSG01000006.1"/>
</dbReference>
<evidence type="ECO:0000256" key="7">
    <source>
        <dbReference type="ARBA" id="ARBA00022840"/>
    </source>
</evidence>
<dbReference type="GO" id="GO:0003677">
    <property type="term" value="F:DNA binding"/>
    <property type="evidence" value="ECO:0007669"/>
    <property type="project" value="UniProtKB-UniRule"/>
</dbReference>